<name>A0A6C0IGH7_9ZZZZ</name>
<dbReference type="AlphaFoldDB" id="A0A6C0IGH7"/>
<evidence type="ECO:0000313" key="1">
    <source>
        <dbReference type="EMBL" id="QHT92298.1"/>
    </source>
</evidence>
<reference evidence="1" key="1">
    <citation type="journal article" date="2020" name="Nature">
        <title>Giant virus diversity and host interactions through global metagenomics.</title>
        <authorList>
            <person name="Schulz F."/>
            <person name="Roux S."/>
            <person name="Paez-Espino D."/>
            <person name="Jungbluth S."/>
            <person name="Walsh D.A."/>
            <person name="Denef V.J."/>
            <person name="McMahon K.D."/>
            <person name="Konstantinidis K.T."/>
            <person name="Eloe-Fadrosh E.A."/>
            <person name="Kyrpides N.C."/>
            <person name="Woyke T."/>
        </authorList>
    </citation>
    <scope>NUCLEOTIDE SEQUENCE</scope>
    <source>
        <strain evidence="1">GVMAG-M-3300023184-88</strain>
    </source>
</reference>
<organism evidence="1">
    <name type="scientific">viral metagenome</name>
    <dbReference type="NCBI Taxonomy" id="1070528"/>
    <lineage>
        <taxon>unclassified sequences</taxon>
        <taxon>metagenomes</taxon>
        <taxon>organismal metagenomes</taxon>
    </lineage>
</organism>
<dbReference type="EMBL" id="MN740182">
    <property type="protein sequence ID" value="QHT92298.1"/>
    <property type="molecule type" value="Genomic_DNA"/>
</dbReference>
<accession>A0A6C0IGH7</accession>
<sequence>MSSITEIDNFWKSISGKEKPTQLQRYEKKNAPEGIKKFIAIGGGPKMGTTLEQYARFRFKNLQKRGKGKEETGYDHLIKVDTKNIFVEQKSSGHWGEDDYKWQHVEDKHKWDMLLLCGIDYERVMFWGMDRKTCSRLISEKKITNQGNKAGESSEGMWFNYSDVKDSLTEIQTEEQLLQFASSLQASDESE</sequence>
<protein>
    <submittedName>
        <fullName evidence="1">Uncharacterized protein</fullName>
    </submittedName>
</protein>
<proteinExistence type="predicted"/>